<protein>
    <submittedName>
        <fullName evidence="2">Uncharacterized protein</fullName>
    </submittedName>
</protein>
<reference evidence="2 3" key="1">
    <citation type="submission" date="2019-12" db="EMBL/GenBank/DDBJ databases">
        <authorList>
            <person name="Huq M.A."/>
        </authorList>
    </citation>
    <scope>NUCLEOTIDE SEQUENCE [LARGE SCALE GENOMIC DNA]</scope>
    <source>
        <strain evidence="2 3">MAH-20</strain>
    </source>
</reference>
<proteinExistence type="predicted"/>
<keyword evidence="1" id="KW-0472">Membrane</keyword>
<organism evidence="2 3">
    <name type="scientific">Sphingomonas horti</name>
    <dbReference type="NCBI Taxonomy" id="2682842"/>
    <lineage>
        <taxon>Bacteria</taxon>
        <taxon>Pseudomonadati</taxon>
        <taxon>Pseudomonadota</taxon>
        <taxon>Alphaproteobacteria</taxon>
        <taxon>Sphingomonadales</taxon>
        <taxon>Sphingomonadaceae</taxon>
        <taxon>Sphingomonas</taxon>
    </lineage>
</organism>
<keyword evidence="1" id="KW-0812">Transmembrane</keyword>
<evidence type="ECO:0000256" key="1">
    <source>
        <dbReference type="SAM" id="Phobius"/>
    </source>
</evidence>
<accession>A0A6I4IYB3</accession>
<evidence type="ECO:0000313" key="3">
    <source>
        <dbReference type="Proteomes" id="UP000441389"/>
    </source>
</evidence>
<keyword evidence="1" id="KW-1133">Transmembrane helix</keyword>
<dbReference type="Proteomes" id="UP000441389">
    <property type="component" value="Unassembled WGS sequence"/>
</dbReference>
<dbReference type="AlphaFoldDB" id="A0A6I4IYB3"/>
<feature type="transmembrane region" description="Helical" evidence="1">
    <location>
        <begin position="12"/>
        <end position="30"/>
    </location>
</feature>
<comment type="caution">
    <text evidence="2">The sequence shown here is derived from an EMBL/GenBank/DDBJ whole genome shotgun (WGS) entry which is preliminary data.</text>
</comment>
<sequence length="49" mass="5480">MFGYSRLFRSRWKALIWAAGVLWFAAQVWAPDDSAASPPPDADAQNVLE</sequence>
<gene>
    <name evidence="2" type="ORF">GON01_04035</name>
</gene>
<dbReference type="EMBL" id="WQMS01000006">
    <property type="protein sequence ID" value="MVO77107.1"/>
    <property type="molecule type" value="Genomic_DNA"/>
</dbReference>
<evidence type="ECO:0000313" key="2">
    <source>
        <dbReference type="EMBL" id="MVO77107.1"/>
    </source>
</evidence>
<keyword evidence="3" id="KW-1185">Reference proteome</keyword>
<name>A0A6I4IYB3_9SPHN</name>
<dbReference type="RefSeq" id="WP_157026092.1">
    <property type="nucleotide sequence ID" value="NZ_WQMS01000006.1"/>
</dbReference>